<proteinExistence type="predicted"/>
<dbReference type="SUPFAM" id="SSF53335">
    <property type="entry name" value="S-adenosyl-L-methionine-dependent methyltransferases"/>
    <property type="match status" value="1"/>
</dbReference>
<evidence type="ECO:0000313" key="2">
    <source>
        <dbReference type="EMBL" id="MCP9274821.1"/>
    </source>
</evidence>
<dbReference type="Proteomes" id="UP001651690">
    <property type="component" value="Unassembled WGS sequence"/>
</dbReference>
<dbReference type="InterPro" id="IPR013216">
    <property type="entry name" value="Methyltransf_11"/>
</dbReference>
<feature type="domain" description="Methyltransferase type 11" evidence="1">
    <location>
        <begin position="58"/>
        <end position="145"/>
    </location>
</feature>
<dbReference type="RefSeq" id="WP_255062509.1">
    <property type="nucleotide sequence ID" value="NZ_JANDBD010000009.1"/>
</dbReference>
<dbReference type="GO" id="GO:0008168">
    <property type="term" value="F:methyltransferase activity"/>
    <property type="evidence" value="ECO:0007669"/>
    <property type="project" value="UniProtKB-KW"/>
</dbReference>
<comment type="caution">
    <text evidence="2">The sequence shown here is derived from an EMBL/GenBank/DDBJ whole genome shotgun (WGS) entry which is preliminary data.</text>
</comment>
<keyword evidence="3" id="KW-1185">Reference proteome</keyword>
<organism evidence="2 3">
    <name type="scientific">Mycolicibacterium arenosum</name>
    <dbReference type="NCBI Taxonomy" id="2952157"/>
    <lineage>
        <taxon>Bacteria</taxon>
        <taxon>Bacillati</taxon>
        <taxon>Actinomycetota</taxon>
        <taxon>Actinomycetes</taxon>
        <taxon>Mycobacteriales</taxon>
        <taxon>Mycobacteriaceae</taxon>
        <taxon>Mycolicibacterium</taxon>
    </lineage>
</organism>
<keyword evidence="2" id="KW-0808">Transferase</keyword>
<dbReference type="GO" id="GO:0032259">
    <property type="term" value="P:methylation"/>
    <property type="evidence" value="ECO:0007669"/>
    <property type="project" value="UniProtKB-KW"/>
</dbReference>
<reference evidence="2 3" key="1">
    <citation type="submission" date="2022-06" db="EMBL/GenBank/DDBJ databases">
        <title>Mycolicibacterium sp. CAU 1645 isolated from seawater.</title>
        <authorList>
            <person name="Kim W."/>
        </authorList>
    </citation>
    <scope>NUCLEOTIDE SEQUENCE [LARGE SCALE GENOMIC DNA]</scope>
    <source>
        <strain evidence="2 3">CAU 1645</strain>
    </source>
</reference>
<sequence length="253" mass="26360">MSGAMEAEFDTVATWTAEVATALGPEYALPAACRGSGSPPAIDWLCDAVDMSSGDVLVDIGAGIGGPAAYAARQRGAAPVLVEPEMGACRAAEVLFGLPVVQASGSAVPLADGSADAVWSLGVLCTMADQLGLLRELSRVVRPGGGIGLLVYTATTDVPKDRQPEGNSFPSTETLDTLVRGANLQKVDECPAVDLGAGSADWQERTDRVAAELESRYRDHPAWQLAEQQSKKMGDLIGSCTVVGTLLHLRHRT</sequence>
<name>A0ABT1M6Q8_9MYCO</name>
<gene>
    <name evidence="2" type="ORF">NM203_21745</name>
</gene>
<keyword evidence="2" id="KW-0489">Methyltransferase</keyword>
<accession>A0ABT1M6Q8</accession>
<protein>
    <submittedName>
        <fullName evidence="2">Class I SAM-dependent methyltransferase</fullName>
    </submittedName>
</protein>
<evidence type="ECO:0000259" key="1">
    <source>
        <dbReference type="Pfam" id="PF08241"/>
    </source>
</evidence>
<evidence type="ECO:0000313" key="3">
    <source>
        <dbReference type="Proteomes" id="UP001651690"/>
    </source>
</evidence>
<dbReference type="EMBL" id="JANDBD010000009">
    <property type="protein sequence ID" value="MCP9274821.1"/>
    <property type="molecule type" value="Genomic_DNA"/>
</dbReference>
<dbReference type="Pfam" id="PF08241">
    <property type="entry name" value="Methyltransf_11"/>
    <property type="match status" value="1"/>
</dbReference>
<dbReference type="Gene3D" id="3.40.50.150">
    <property type="entry name" value="Vaccinia Virus protein VP39"/>
    <property type="match status" value="1"/>
</dbReference>
<dbReference type="CDD" id="cd02440">
    <property type="entry name" value="AdoMet_MTases"/>
    <property type="match status" value="1"/>
</dbReference>
<dbReference type="InterPro" id="IPR029063">
    <property type="entry name" value="SAM-dependent_MTases_sf"/>
</dbReference>